<name>A0A832I7F9_9THEM</name>
<protein>
    <recommendedName>
        <fullName evidence="2">Phosphoesterase</fullName>
    </recommendedName>
</protein>
<organism evidence="1">
    <name type="scientific">Pseudothermotoga hypogea</name>
    <dbReference type="NCBI Taxonomy" id="57487"/>
    <lineage>
        <taxon>Bacteria</taxon>
        <taxon>Thermotogati</taxon>
        <taxon>Thermotogota</taxon>
        <taxon>Thermotogae</taxon>
        <taxon>Thermotogales</taxon>
        <taxon>Thermotogaceae</taxon>
        <taxon>Pseudothermotoga</taxon>
    </lineage>
</organism>
<dbReference type="SUPFAM" id="SSF64182">
    <property type="entry name" value="DHH phosphoesterases"/>
    <property type="match status" value="1"/>
</dbReference>
<accession>A0A832I7F9</accession>
<evidence type="ECO:0008006" key="2">
    <source>
        <dbReference type="Google" id="ProtNLM"/>
    </source>
</evidence>
<dbReference type="AlphaFoldDB" id="A0A832I7F9"/>
<comment type="caution">
    <text evidence="1">The sequence shown here is derived from an EMBL/GenBank/DDBJ whole genome shotgun (WGS) entry which is preliminary data.</text>
</comment>
<proteinExistence type="predicted"/>
<gene>
    <name evidence="1" type="ORF">ENW55_09440</name>
</gene>
<reference evidence="1" key="1">
    <citation type="journal article" date="2020" name="mSystems">
        <title>Genome- and Community-Level Interaction Insights into Carbon Utilization and Element Cycling Functions of Hydrothermarchaeota in Hydrothermal Sediment.</title>
        <authorList>
            <person name="Zhou Z."/>
            <person name="Liu Y."/>
            <person name="Xu W."/>
            <person name="Pan J."/>
            <person name="Luo Z.H."/>
            <person name="Li M."/>
        </authorList>
    </citation>
    <scope>NUCLEOTIDE SEQUENCE [LARGE SCALE GENOMIC DNA]</scope>
    <source>
        <strain evidence="1">SpSt-86</strain>
    </source>
</reference>
<sequence>MRTNQLCGDLPFLHLTHKRADADSFASAYWGYRLFGGGIYIDEPDLTVRKLMQRFCVKNCFPPHIQLFFVYDTSDPQQLSFLVPHYCIFDHHNNPHKEFVEKAFYSHIRLRSANVLNLYDLSRQVLPDDVLFCFAVALVSETAFLRTACSEDLMYLSRFLSGHVLEDVFELILEGRVKDISDFLTRLSRIEIVDSRERIGIIECKDDDEFLCVVDLAMYPLSLSVLLGKMPWGVWVYCKKKLVQKVYSALRRFENRKAGRIYETKDVQAVLNAILETFEPT</sequence>
<evidence type="ECO:0000313" key="1">
    <source>
        <dbReference type="EMBL" id="HGZ80188.1"/>
    </source>
</evidence>
<dbReference type="Gene3D" id="3.90.1640.10">
    <property type="entry name" value="inorganic pyrophosphatase (n-terminal core)"/>
    <property type="match status" value="1"/>
</dbReference>
<dbReference type="InterPro" id="IPR038763">
    <property type="entry name" value="DHH_sf"/>
</dbReference>
<dbReference type="EMBL" id="DTKQ01000054">
    <property type="protein sequence ID" value="HGZ80188.1"/>
    <property type="molecule type" value="Genomic_DNA"/>
</dbReference>